<accession>A0A1I9LLK9</accession>
<dbReference type="AlphaFoldDB" id="A0A1I9LLK9"/>
<evidence type="ECO:0000313" key="3">
    <source>
        <dbReference type="Proteomes" id="UP000006548"/>
    </source>
</evidence>
<dbReference type="Araport" id="AT3G24514"/>
<proteinExistence type="predicted"/>
<protein>
    <submittedName>
        <fullName evidence="2">Uncharacterized protein</fullName>
    </submittedName>
</protein>
<dbReference type="Proteomes" id="UP000006548">
    <property type="component" value="Chromosome 3"/>
</dbReference>
<dbReference type="KEGG" id="ath:AT3G24514"/>
<gene>
    <name evidence="1 2" type="ordered locus">At3g24514</name>
</gene>
<organism evidence="2 3">
    <name type="scientific">Arabidopsis thaliana</name>
    <name type="common">Mouse-ear cress</name>
    <dbReference type="NCBI Taxonomy" id="3702"/>
    <lineage>
        <taxon>Eukaryota</taxon>
        <taxon>Viridiplantae</taxon>
        <taxon>Streptophyta</taxon>
        <taxon>Embryophyta</taxon>
        <taxon>Tracheophyta</taxon>
        <taxon>Spermatophyta</taxon>
        <taxon>Magnoliopsida</taxon>
        <taxon>eudicotyledons</taxon>
        <taxon>Gunneridae</taxon>
        <taxon>Pentapetalae</taxon>
        <taxon>rosids</taxon>
        <taxon>malvids</taxon>
        <taxon>Brassicales</taxon>
        <taxon>Brassicaceae</taxon>
        <taxon>Camelineae</taxon>
        <taxon>Arabidopsis</taxon>
    </lineage>
</organism>
<sequence>MVSGDTHLSPSSCNTSVEVIYNDALAFSIYVYTDVFIF</sequence>
<keyword evidence="3" id="KW-1185">Reference proteome</keyword>
<dbReference type="RefSeq" id="NP_001325553.1">
    <property type="nucleotide sequence ID" value="NM_001338686.1"/>
</dbReference>
<reference evidence="3" key="2">
    <citation type="journal article" date="2017" name="Plant J.">
        <title>Araport11: a complete reannotation of the Arabidopsis thaliana reference genome.</title>
        <authorList>
            <person name="Cheng C.Y."/>
            <person name="Krishnakumar V."/>
            <person name="Chan A.P."/>
            <person name="Thibaud-Nissen F."/>
            <person name="Schobel S."/>
            <person name="Town C.D."/>
        </authorList>
    </citation>
    <scope>GENOME REANNOTATION</scope>
    <source>
        <strain evidence="3">cv. Columbia</strain>
    </source>
</reference>
<dbReference type="ExpressionAtlas" id="A0A1I9LLK9">
    <property type="expression patterns" value="baseline"/>
</dbReference>
<dbReference type="TAIR" id="AT3G24514"/>
<name>A0A1I9LLK9_ARATH</name>
<dbReference type="InParanoid" id="A0A1I9LLK9"/>
<evidence type="ECO:0000313" key="1">
    <source>
        <dbReference type="Araport" id="AT3G24514"/>
    </source>
</evidence>
<dbReference type="EMBL" id="CP002686">
    <property type="protein sequence ID" value="ANM63467.1"/>
    <property type="molecule type" value="Genomic_DNA"/>
</dbReference>
<reference evidence="2 3" key="1">
    <citation type="journal article" date="2000" name="Nature">
        <title>Sequence and analysis of chromosome 3 of the plant Arabidopsis thaliana.</title>
        <authorList>
            <consortium name="European Union Chromosome 3 Arabidopsis Sequencing Consortium"/>
            <consortium name="Institute for Genomic Research"/>
            <consortium name="Kazusa DNA Research Institute"/>
            <person name="Salanoubat M."/>
            <person name="Lemcke K."/>
            <person name="Rieger M."/>
            <person name="Ansorge W."/>
            <person name="Unseld M."/>
            <person name="Fartmann B."/>
            <person name="Valle G."/>
            <person name="Blocker H."/>
            <person name="Perez-Alonso M."/>
            <person name="Obermaier B."/>
            <person name="Delseny M."/>
            <person name="Boutry M."/>
            <person name="Grivell L.A."/>
            <person name="Mache R."/>
            <person name="Puigdomenech P."/>
            <person name="De Simone V."/>
            <person name="Choisne N."/>
            <person name="Artiguenave F."/>
            <person name="Robert C."/>
            <person name="Brottier P."/>
            <person name="Wincker P."/>
            <person name="Cattolico L."/>
            <person name="Weissenbach J."/>
            <person name="Saurin W."/>
            <person name="Quetier F."/>
            <person name="Schafer M."/>
            <person name="Muller-Auer S."/>
            <person name="Gabel C."/>
            <person name="Fuchs M."/>
            <person name="Benes V."/>
            <person name="Wurmbach E."/>
            <person name="Drzonek H."/>
            <person name="Erfle H."/>
            <person name="Jordan N."/>
            <person name="Bangert S."/>
            <person name="Wiedelmann R."/>
            <person name="Kranz H."/>
            <person name="Voss H."/>
            <person name="Holland R."/>
            <person name="Brandt P."/>
            <person name="Nyakatura G."/>
            <person name="Vezzi A."/>
            <person name="D'Angelo M."/>
            <person name="Pallavicini A."/>
            <person name="Toppo S."/>
            <person name="Simionati B."/>
            <person name="Conrad A."/>
            <person name="Hornischer K."/>
            <person name="Kauer G."/>
            <person name="Lohnert T.H."/>
            <person name="Nordsiek G."/>
            <person name="Reichelt J."/>
            <person name="Scharfe M."/>
            <person name="Schon O."/>
            <person name="Bargues M."/>
            <person name="Terol J."/>
            <person name="Climent J."/>
            <person name="Navarro P."/>
            <person name="Collado C."/>
            <person name="Perez-Perez A."/>
            <person name="Ottenwalder B."/>
            <person name="Duchemin D."/>
            <person name="Cooke R."/>
            <person name="Laudie M."/>
            <person name="Berger-Llauro C."/>
            <person name="Purnelle B."/>
            <person name="Masuy D."/>
            <person name="de Haan M."/>
            <person name="Maarse A.C."/>
            <person name="Alcaraz J.P."/>
            <person name="Cottet A."/>
            <person name="Casacuberta E."/>
            <person name="Monfort A."/>
            <person name="Argiriou A."/>
            <person name="flores M."/>
            <person name="Liguori R."/>
            <person name="Vitale D."/>
            <person name="Mannhaupt G."/>
            <person name="Haase D."/>
            <person name="Schoof H."/>
            <person name="Rudd S."/>
            <person name="Zaccaria P."/>
            <person name="Mewes H.W."/>
            <person name="Mayer K.F."/>
            <person name="Kaul S."/>
            <person name="Town C.D."/>
            <person name="Koo H.L."/>
            <person name="Tallon L.J."/>
            <person name="Jenkins J."/>
            <person name="Rooney T."/>
            <person name="Rizzo M."/>
            <person name="Walts A."/>
            <person name="Utterback T."/>
            <person name="Fujii C.Y."/>
            <person name="Shea T.P."/>
            <person name="Creasy T.H."/>
            <person name="Haas B."/>
            <person name="Maiti R."/>
            <person name="Wu D."/>
            <person name="Peterson J."/>
            <person name="Van Aken S."/>
            <person name="Pai G."/>
            <person name="Militscher J."/>
            <person name="Sellers P."/>
            <person name="Gill J.E."/>
            <person name="Feldblyum T.V."/>
            <person name="Preuss D."/>
            <person name="Lin X."/>
            <person name="Nierman W.C."/>
            <person name="Salzberg S.L."/>
            <person name="White O."/>
            <person name="Venter J.C."/>
            <person name="Fraser C.M."/>
            <person name="Kaneko T."/>
            <person name="Nakamura Y."/>
            <person name="Sato S."/>
            <person name="Kato T."/>
            <person name="Asamizu E."/>
            <person name="Sasamoto S."/>
            <person name="Kimura T."/>
            <person name="Idesawa K."/>
            <person name="Kawashima K."/>
            <person name="Kishida Y."/>
            <person name="Kiyokawa C."/>
            <person name="Kohara M."/>
            <person name="Matsumoto M."/>
            <person name="Matsuno A."/>
            <person name="Muraki A."/>
            <person name="Nakayama S."/>
            <person name="Nakazaki N."/>
            <person name="Shinpo S."/>
            <person name="Takeuchi C."/>
            <person name="Wada T."/>
            <person name="Watanabe A."/>
            <person name="Yamada M."/>
            <person name="Yasuda M."/>
            <person name="Tabata S."/>
        </authorList>
    </citation>
    <scope>NUCLEOTIDE SEQUENCE [LARGE SCALE GENOMIC DNA]</scope>
    <source>
        <strain evidence="3">cv. Columbia</strain>
    </source>
</reference>
<evidence type="ECO:0000313" key="2">
    <source>
        <dbReference type="EMBL" id="ANM63467.1"/>
    </source>
</evidence>
<dbReference type="GeneID" id="28719313"/>